<dbReference type="Gene3D" id="3.40.47.10">
    <property type="match status" value="1"/>
</dbReference>
<feature type="domain" description="Beta-ketoacyl synthase-like N-terminal" evidence="1">
    <location>
        <begin position="34"/>
        <end position="246"/>
    </location>
</feature>
<evidence type="ECO:0000313" key="3">
    <source>
        <dbReference type="Proteomes" id="UP000578000"/>
    </source>
</evidence>
<organism evidence="2 3">
    <name type="scientific">Acetobacter lovaniensis</name>
    <dbReference type="NCBI Taxonomy" id="104100"/>
    <lineage>
        <taxon>Bacteria</taxon>
        <taxon>Pseudomonadati</taxon>
        <taxon>Pseudomonadota</taxon>
        <taxon>Alphaproteobacteria</taxon>
        <taxon>Acetobacterales</taxon>
        <taxon>Acetobacteraceae</taxon>
        <taxon>Acetobacter</taxon>
    </lineage>
</organism>
<dbReference type="EMBL" id="JACHIE010000008">
    <property type="protein sequence ID" value="MBB6457524.1"/>
    <property type="molecule type" value="Genomic_DNA"/>
</dbReference>
<proteinExistence type="predicted"/>
<dbReference type="GO" id="GO:0016746">
    <property type="term" value="F:acyltransferase activity"/>
    <property type="evidence" value="ECO:0007669"/>
    <property type="project" value="InterPro"/>
</dbReference>
<dbReference type="SUPFAM" id="SSF53901">
    <property type="entry name" value="Thiolase-like"/>
    <property type="match status" value="1"/>
</dbReference>
<dbReference type="AlphaFoldDB" id="A0A841QGZ6"/>
<reference evidence="2 3" key="1">
    <citation type="submission" date="2020-08" db="EMBL/GenBank/DDBJ databases">
        <title>Genomic Encyclopedia of Type Strains, Phase IV (KMG-IV): sequencing the most valuable type-strain genomes for metagenomic binning, comparative biology and taxonomic classification.</title>
        <authorList>
            <person name="Goeker M."/>
        </authorList>
    </citation>
    <scope>NUCLEOTIDE SEQUENCE [LARGE SCALE GENOMIC DNA]</scope>
    <source>
        <strain evidence="2 3">DSM 4491</strain>
    </source>
</reference>
<sequence length="264" mass="27308">MMQVSVQGISVWGPGLSGWPHTARVLQGQEDWEPAPVQVPPATCLPANERRRCGPLTRLAIALAEEACAQAGVQAADIRGVFASSNGDGAVVDSILTALSTPGGEVSPTQFHNSVHNAPAGYWTIGHASLAPVVALGCYDWSFAQGLLKAAAECVVENAPVLFVAYDLPIPGPIGKVRITHNTFGCAFVLVPQARQGAVCTLDITHAPGAMAQDTTLPPQLAELARSNPAAGGLALLQQIASGQEGTVHMTCQPGTILAEVKPC</sequence>
<protein>
    <recommendedName>
        <fullName evidence="1">Beta-ketoacyl synthase-like N-terminal domain-containing protein</fullName>
    </recommendedName>
</protein>
<name>A0A841QGZ6_9PROT</name>
<dbReference type="InterPro" id="IPR016039">
    <property type="entry name" value="Thiolase-like"/>
</dbReference>
<dbReference type="InterPro" id="IPR014030">
    <property type="entry name" value="Ketoacyl_synth_N"/>
</dbReference>
<evidence type="ECO:0000259" key="1">
    <source>
        <dbReference type="Pfam" id="PF13723"/>
    </source>
</evidence>
<gene>
    <name evidence="2" type="ORF">HNR55_002120</name>
</gene>
<keyword evidence="3" id="KW-1185">Reference proteome</keyword>
<evidence type="ECO:0000313" key="2">
    <source>
        <dbReference type="EMBL" id="MBB6457524.1"/>
    </source>
</evidence>
<accession>A0A841QGZ6</accession>
<comment type="caution">
    <text evidence="2">The sequence shown here is derived from an EMBL/GenBank/DDBJ whole genome shotgun (WGS) entry which is preliminary data.</text>
</comment>
<dbReference type="Pfam" id="PF13723">
    <property type="entry name" value="Ketoacyl-synt_2"/>
    <property type="match status" value="1"/>
</dbReference>
<dbReference type="Proteomes" id="UP000578000">
    <property type="component" value="Unassembled WGS sequence"/>
</dbReference>